<dbReference type="NCBIfam" id="TIGR04226">
    <property type="entry name" value="RrgB_K2N_iso_D2"/>
    <property type="match status" value="3"/>
</dbReference>
<protein>
    <submittedName>
        <fullName evidence="4">Fimbrial isopeptide formation D2 family protein</fullName>
    </submittedName>
</protein>
<sequence>MSILFPMLLSLVGGLMVSAEGGGNVSTSATDPKVIQEGCAIKIETTENVSWALPRQPIDLVILQDTSGSFANTIGNVQSALREVTTPVALKDYDEKNPRLVFTGDEKTTDRVMVATFQGIDQIRYYSATTASDHATLSGVSQVGGAGKVYTYGNSGLLTNNTQVQNFINSFSVGGGTPTVPAIEDTLARYEAAKKLGGGMQNNRKTVFLLITDGVANGYRETNDGNVYFDSSLKRRDSFAAVHKINNLEVTNDYLKRSKEVEAAGNKIKQAIGTTGTVVVGFWEDVASFEKITQYADGYRGDFTGYNFNTNGDKRSVQSVFHSALESVASPAKEINGESVSFYVNEQSDAKVFADKILKAVTAAFVKENVSGEFEVTEGYKVGSVTINGKKVVDKVKDEAKEIPGTVKQDGRKVTISVPESVFNPGNNKFDYELKRTEEAENLDEADETEPPADYKPQQVERKVGQLVGTFKVGDYESAKIGSKEPTSVTVNDLKYCYPRVTKDVKDKDTSNDKNGDEGKGGFIAQDPLLVNVDPSKTIKRSSYAATLTEEGETFTYAVDYNMYNVALEMKQNVMFVDALDYRVKYIDAKVTDEKGTVLPDFKVSTKATVDSKGKSNTTVIATVPEKAGEKTATVNEGNYGGHKFKKYRLVITAEIKDEYKLEKNATEYYKMMQENEGRGFANQASIVWNGKTDDPIDSTAKVRRSNNVFVTPPLDTDITKKVTQTLDPKTKGSEHLDLPAVDDEYYYTIESTWPGLFDEYIIEDILVPELESLNAAGEDTVYVNGKESTVLKKYLKVDAANSQRVYFELNKKELSRTELLRINREIAKLNEGNDGPAKIKLGIKAKIRENADLSKYRENGNGQVKVPNDATVKLNNKSKTSKKVTVTPPGLPPKPEKTVDKKASLSLDAMEQVFTYEVKATVPKEVTGFTKFEISDDLEDILTITETKVTVGGKTDASVVVTTAAAANANATTKGLVVASLPKDKIAAYKGQEMVLTIKARIKEGVTSEELAKYVDNTIPNKATLKVGDKPNQSEDTENVPVTPPGETPTPKKTVDEQASLDLTGLNQEFTYRVKATVPQNVTGFTKFDISDDLEDILTVTGTSATVDGQSDAAVKVTSVDAANTANGKVVASLPADKIADYKGKEIVLTIKARIKAGVTSAELAKYVSTDNTSGSIPNKAKLTVGDKPEQSKDSNEVPVTPPGETPTVEKKINGSETKAVVLPESNYTYNITSTLPSDITRYKAYS</sequence>
<reference evidence="4 5" key="1">
    <citation type="submission" date="2024-06" db="EMBL/GenBank/DDBJ databases">
        <title>Genomic Encyclopedia of Type Strains, Phase IV (KMG-IV): sequencing the most valuable type-strain genomes for metagenomic binning, comparative biology and taxonomic classification.</title>
        <authorList>
            <person name="Goeker M."/>
        </authorList>
    </citation>
    <scope>NUCLEOTIDE SEQUENCE [LARGE SCALE GENOMIC DNA]</scope>
    <source>
        <strain evidence="4 5">DSM 15349</strain>
    </source>
</reference>
<evidence type="ECO:0000259" key="3">
    <source>
        <dbReference type="PROSITE" id="PS50234"/>
    </source>
</evidence>
<proteinExistence type="predicted"/>
<evidence type="ECO:0000313" key="5">
    <source>
        <dbReference type="Proteomes" id="UP001549055"/>
    </source>
</evidence>
<feature type="non-terminal residue" evidence="4">
    <location>
        <position position="1248"/>
    </location>
</feature>
<feature type="compositionally biased region" description="Basic and acidic residues" evidence="1">
    <location>
        <begin position="1186"/>
        <end position="1197"/>
    </location>
</feature>
<evidence type="ECO:0000256" key="1">
    <source>
        <dbReference type="SAM" id="MobiDB-lite"/>
    </source>
</evidence>
<organism evidence="4 5">
    <name type="scientific">Streptococcus gallinaceus</name>
    <dbReference type="NCBI Taxonomy" id="165758"/>
    <lineage>
        <taxon>Bacteria</taxon>
        <taxon>Bacillati</taxon>
        <taxon>Bacillota</taxon>
        <taxon>Bacilli</taxon>
        <taxon>Lactobacillales</taxon>
        <taxon>Streptococcaceae</taxon>
        <taxon>Streptococcus</taxon>
    </lineage>
</organism>
<dbReference type="RefSeq" id="WP_354281445.1">
    <property type="nucleotide sequence ID" value="NZ_JBEPMK010000006.1"/>
</dbReference>
<feature type="compositionally biased region" description="Low complexity" evidence="1">
    <location>
        <begin position="879"/>
        <end position="888"/>
    </location>
</feature>
<dbReference type="InterPro" id="IPR036465">
    <property type="entry name" value="vWFA_dom_sf"/>
</dbReference>
<feature type="region of interest" description="Disordered" evidence="1">
    <location>
        <begin position="1025"/>
        <end position="1055"/>
    </location>
</feature>
<gene>
    <name evidence="4" type="ORF">ABID27_001622</name>
</gene>
<dbReference type="InterPro" id="IPR026466">
    <property type="entry name" value="Fim_isopep_form_D2_dom"/>
</dbReference>
<dbReference type="Proteomes" id="UP001549055">
    <property type="component" value="Unassembled WGS sequence"/>
</dbReference>
<dbReference type="SUPFAM" id="SSF53300">
    <property type="entry name" value="vWA-like"/>
    <property type="match status" value="1"/>
</dbReference>
<keyword evidence="2" id="KW-0732">Signal</keyword>
<feature type="chain" id="PRO_5046318190" evidence="2">
    <location>
        <begin position="20"/>
        <end position="1248"/>
    </location>
</feature>
<accession>A0ABV2JM28</accession>
<feature type="domain" description="VWFA" evidence="3">
    <location>
        <begin position="59"/>
        <end position="325"/>
    </location>
</feature>
<dbReference type="InterPro" id="IPR002035">
    <property type="entry name" value="VWF_A"/>
</dbReference>
<feature type="region of interest" description="Disordered" evidence="1">
    <location>
        <begin position="879"/>
        <end position="899"/>
    </location>
</feature>
<comment type="caution">
    <text evidence="4">The sequence shown here is derived from an EMBL/GenBank/DDBJ whole genome shotgun (WGS) entry which is preliminary data.</text>
</comment>
<dbReference type="PROSITE" id="PS50234">
    <property type="entry name" value="VWFA"/>
    <property type="match status" value="1"/>
</dbReference>
<feature type="region of interest" description="Disordered" evidence="1">
    <location>
        <begin position="1171"/>
        <end position="1217"/>
    </location>
</feature>
<feature type="signal peptide" evidence="2">
    <location>
        <begin position="1"/>
        <end position="19"/>
    </location>
</feature>
<keyword evidence="5" id="KW-1185">Reference proteome</keyword>
<dbReference type="EMBL" id="JBEPMK010000006">
    <property type="protein sequence ID" value="MET3644979.1"/>
    <property type="molecule type" value="Genomic_DNA"/>
</dbReference>
<evidence type="ECO:0000313" key="4">
    <source>
        <dbReference type="EMBL" id="MET3644979.1"/>
    </source>
</evidence>
<name>A0ABV2JM28_9STRE</name>
<dbReference type="Gene3D" id="2.60.40.740">
    <property type="match status" value="5"/>
</dbReference>
<evidence type="ECO:0000256" key="2">
    <source>
        <dbReference type="SAM" id="SignalP"/>
    </source>
</evidence>
<dbReference type="Gene3D" id="3.40.50.410">
    <property type="entry name" value="von Willebrand factor, type A domain"/>
    <property type="match status" value="1"/>
</dbReference>